<sequence length="121" mass="14829">MIRQEIKEEIVEHVYERYLIHYPELMVYYDDIKLAHIKQDTLYHLEHLESTWPMKMDVIFLDYTEWVDTVLTSRGIETKLLEDCFIWMKEFMLSYEQDEEFSYYTSLLSQAAQLLQNEKSK</sequence>
<dbReference type="RefSeq" id="WP_231416436.1">
    <property type="nucleotide sequence ID" value="NZ_CP126446.1"/>
</dbReference>
<protein>
    <submittedName>
        <fullName evidence="1">Uncharacterized protein</fullName>
    </submittedName>
</protein>
<dbReference type="Proteomes" id="UP001236652">
    <property type="component" value="Chromosome"/>
</dbReference>
<evidence type="ECO:0000313" key="2">
    <source>
        <dbReference type="Proteomes" id="UP001236652"/>
    </source>
</evidence>
<name>A0ABY8V668_9BACI</name>
<organism evidence="1 2">
    <name type="scientific">Pontibacillus chungwhensis</name>
    <dbReference type="NCBI Taxonomy" id="265426"/>
    <lineage>
        <taxon>Bacteria</taxon>
        <taxon>Bacillati</taxon>
        <taxon>Bacillota</taxon>
        <taxon>Bacilli</taxon>
        <taxon>Bacillales</taxon>
        <taxon>Bacillaceae</taxon>
        <taxon>Pontibacillus</taxon>
    </lineage>
</organism>
<evidence type="ECO:0000313" key="1">
    <source>
        <dbReference type="EMBL" id="WIG00060.1"/>
    </source>
</evidence>
<proteinExistence type="predicted"/>
<dbReference type="EMBL" id="CP126446">
    <property type="protein sequence ID" value="WIG00060.1"/>
    <property type="molecule type" value="Genomic_DNA"/>
</dbReference>
<keyword evidence="2" id="KW-1185">Reference proteome</keyword>
<gene>
    <name evidence="1" type="ORF">QNI29_10510</name>
</gene>
<reference evidence="1 2" key="1">
    <citation type="submission" date="2023-05" db="EMBL/GenBank/DDBJ databases">
        <title>Comparative genomics reveals the evidence of polycyclic aromatic hydrocarbons degradation in moderately halophilic genus Pontibacillus.</title>
        <authorList>
            <person name="Yang H."/>
            <person name="Qian Z."/>
        </authorList>
    </citation>
    <scope>NUCLEOTIDE SEQUENCE [LARGE SCALE GENOMIC DNA]</scope>
    <source>
        <strain evidence="2">HN14</strain>
    </source>
</reference>
<accession>A0ABY8V668</accession>